<dbReference type="Proteomes" id="UP000008177">
    <property type="component" value="Unplaced contigs"/>
</dbReference>
<protein>
    <submittedName>
        <fullName evidence="1">Uncharacterized protein</fullName>
    </submittedName>
</protein>
<organism evidence="1 2">
    <name type="scientific">Botryotinia fuckeliana (strain T4)</name>
    <name type="common">Noble rot fungus</name>
    <name type="synonym">Botrytis cinerea</name>
    <dbReference type="NCBI Taxonomy" id="999810"/>
    <lineage>
        <taxon>Eukaryota</taxon>
        <taxon>Fungi</taxon>
        <taxon>Dikarya</taxon>
        <taxon>Ascomycota</taxon>
        <taxon>Pezizomycotina</taxon>
        <taxon>Leotiomycetes</taxon>
        <taxon>Helotiales</taxon>
        <taxon>Sclerotiniaceae</taxon>
        <taxon>Botrytis</taxon>
    </lineage>
</organism>
<sequence>MGEFPVFKGESQVYKSIWLLSSGMVGGEEEFSNRFVTCALMFVLIPSSHHARTNQPKQKNVSVARLTIYHFLKMEKRAKKLFSRKGIKVGTPATMAGPLRPLSGSIVVERLKRPLDHPPLWFLDVQIGEIKIYIDELGCAG</sequence>
<name>G2YR99_BOTF4</name>
<gene>
    <name evidence="1" type="ORF">BofuT4_P128470.1</name>
</gene>
<evidence type="ECO:0000313" key="1">
    <source>
        <dbReference type="EMBL" id="CCD54147.1"/>
    </source>
</evidence>
<dbReference type="AlphaFoldDB" id="G2YR99"/>
<accession>G2YR99</accession>
<dbReference type="InParanoid" id="G2YR99"/>
<reference evidence="2" key="1">
    <citation type="journal article" date="2011" name="PLoS Genet.">
        <title>Genomic analysis of the necrotrophic fungal pathogens Sclerotinia sclerotiorum and Botrytis cinerea.</title>
        <authorList>
            <person name="Amselem J."/>
            <person name="Cuomo C.A."/>
            <person name="van Kan J.A."/>
            <person name="Viaud M."/>
            <person name="Benito E.P."/>
            <person name="Couloux A."/>
            <person name="Coutinho P.M."/>
            <person name="de Vries R.P."/>
            <person name="Dyer P.S."/>
            <person name="Fillinger S."/>
            <person name="Fournier E."/>
            <person name="Gout L."/>
            <person name="Hahn M."/>
            <person name="Kohn L."/>
            <person name="Lapalu N."/>
            <person name="Plummer K.M."/>
            <person name="Pradier J.M."/>
            <person name="Quevillon E."/>
            <person name="Sharon A."/>
            <person name="Simon A."/>
            <person name="ten Have A."/>
            <person name="Tudzynski B."/>
            <person name="Tudzynski P."/>
            <person name="Wincker P."/>
            <person name="Andrew M."/>
            <person name="Anthouard V."/>
            <person name="Beever R.E."/>
            <person name="Beffa R."/>
            <person name="Benoit I."/>
            <person name="Bouzid O."/>
            <person name="Brault B."/>
            <person name="Chen Z."/>
            <person name="Choquer M."/>
            <person name="Collemare J."/>
            <person name="Cotton P."/>
            <person name="Danchin E.G."/>
            <person name="Da Silva C."/>
            <person name="Gautier A."/>
            <person name="Giraud C."/>
            <person name="Giraud T."/>
            <person name="Gonzalez C."/>
            <person name="Grossetete S."/>
            <person name="Guldener U."/>
            <person name="Henrissat B."/>
            <person name="Howlett B.J."/>
            <person name="Kodira C."/>
            <person name="Kretschmer M."/>
            <person name="Lappartient A."/>
            <person name="Leroch M."/>
            <person name="Levis C."/>
            <person name="Mauceli E."/>
            <person name="Neuveglise C."/>
            <person name="Oeser B."/>
            <person name="Pearson M."/>
            <person name="Poulain J."/>
            <person name="Poussereau N."/>
            <person name="Quesneville H."/>
            <person name="Rascle C."/>
            <person name="Schumacher J."/>
            <person name="Segurens B."/>
            <person name="Sexton A."/>
            <person name="Silva E."/>
            <person name="Sirven C."/>
            <person name="Soanes D.M."/>
            <person name="Talbot N.J."/>
            <person name="Templeton M."/>
            <person name="Yandava C."/>
            <person name="Yarden O."/>
            <person name="Zeng Q."/>
            <person name="Rollins J.A."/>
            <person name="Lebrun M.H."/>
            <person name="Dickman M."/>
        </authorList>
    </citation>
    <scope>NUCLEOTIDE SEQUENCE [LARGE SCALE GENOMIC DNA]</scope>
    <source>
        <strain evidence="2">T4</strain>
    </source>
</reference>
<dbReference type="HOGENOM" id="CLU_1825012_0_0_1"/>
<evidence type="ECO:0000313" key="2">
    <source>
        <dbReference type="Proteomes" id="UP000008177"/>
    </source>
</evidence>
<dbReference type="EMBL" id="FQ790350">
    <property type="protein sequence ID" value="CCD54147.1"/>
    <property type="molecule type" value="Genomic_DNA"/>
</dbReference>
<proteinExistence type="predicted"/>